<feature type="domain" description="Protein kinase" evidence="2">
    <location>
        <begin position="1"/>
        <end position="240"/>
    </location>
</feature>
<keyword evidence="1" id="KW-0812">Transmembrane</keyword>
<keyword evidence="3" id="KW-0675">Receptor</keyword>
<proteinExistence type="predicted"/>
<dbReference type="GO" id="GO:0004714">
    <property type="term" value="F:transmembrane receptor protein tyrosine kinase activity"/>
    <property type="evidence" value="ECO:0007669"/>
    <property type="project" value="TreeGrafter"/>
</dbReference>
<dbReference type="Pfam" id="PF07714">
    <property type="entry name" value="PK_Tyr_Ser-Thr"/>
    <property type="match status" value="1"/>
</dbReference>
<dbReference type="EMBL" id="JARQWQ010000002">
    <property type="protein sequence ID" value="KAK2573595.1"/>
    <property type="molecule type" value="Genomic_DNA"/>
</dbReference>
<accession>A0AAD9R656</accession>
<protein>
    <submittedName>
        <fullName evidence="3">Fibroblast growth factor receptor 3</fullName>
    </submittedName>
</protein>
<dbReference type="Proteomes" id="UP001249851">
    <property type="component" value="Unassembled WGS sequence"/>
</dbReference>
<dbReference type="GO" id="GO:0007169">
    <property type="term" value="P:cell surface receptor protein tyrosine kinase signaling pathway"/>
    <property type="evidence" value="ECO:0007669"/>
    <property type="project" value="TreeGrafter"/>
</dbReference>
<comment type="caution">
    <text evidence="3">The sequence shown here is derived from an EMBL/GenBank/DDBJ whole genome shotgun (WGS) entry which is preliminary data.</text>
</comment>
<dbReference type="InterPro" id="IPR001245">
    <property type="entry name" value="Ser-Thr/Tyr_kinase_cat_dom"/>
</dbReference>
<evidence type="ECO:0000313" key="4">
    <source>
        <dbReference type="Proteomes" id="UP001249851"/>
    </source>
</evidence>
<name>A0AAD9R656_ACRCE</name>
<gene>
    <name evidence="3" type="ORF">P5673_001266</name>
</gene>
<dbReference type="PROSITE" id="PS50011">
    <property type="entry name" value="PROTEIN_KINASE_DOM"/>
    <property type="match status" value="1"/>
</dbReference>
<dbReference type="InterPro" id="IPR011009">
    <property type="entry name" value="Kinase-like_dom_sf"/>
</dbReference>
<evidence type="ECO:0000259" key="2">
    <source>
        <dbReference type="PROSITE" id="PS50011"/>
    </source>
</evidence>
<evidence type="ECO:0000256" key="1">
    <source>
        <dbReference type="SAM" id="Phobius"/>
    </source>
</evidence>
<dbReference type="PANTHER" id="PTHR24416:SF611">
    <property type="entry name" value="TYROSINE-PROTEIN KINASE TRANSMEMBRANE RECEPTOR ROR"/>
    <property type="match status" value="1"/>
</dbReference>
<dbReference type="AlphaFoldDB" id="A0AAD9R656"/>
<dbReference type="PANTHER" id="PTHR24416">
    <property type="entry name" value="TYROSINE-PROTEIN KINASE RECEPTOR"/>
    <property type="match status" value="1"/>
</dbReference>
<dbReference type="GO" id="GO:0005886">
    <property type="term" value="C:plasma membrane"/>
    <property type="evidence" value="ECO:0007669"/>
    <property type="project" value="TreeGrafter"/>
</dbReference>
<keyword evidence="1" id="KW-0472">Membrane</keyword>
<keyword evidence="1" id="KW-1133">Transmembrane helix</keyword>
<reference evidence="3" key="1">
    <citation type="journal article" date="2023" name="G3 (Bethesda)">
        <title>Whole genome assembly and annotation of the endangered Caribbean coral Acropora cervicornis.</title>
        <authorList>
            <person name="Selwyn J.D."/>
            <person name="Vollmer S.V."/>
        </authorList>
    </citation>
    <scope>NUCLEOTIDE SEQUENCE</scope>
    <source>
        <strain evidence="3">K2</strain>
    </source>
</reference>
<evidence type="ECO:0000313" key="3">
    <source>
        <dbReference type="EMBL" id="KAK2573595.1"/>
    </source>
</evidence>
<dbReference type="InterPro" id="IPR050122">
    <property type="entry name" value="RTK"/>
</dbReference>
<dbReference type="GO" id="GO:0043235">
    <property type="term" value="C:receptor complex"/>
    <property type="evidence" value="ECO:0007669"/>
    <property type="project" value="TreeGrafter"/>
</dbReference>
<dbReference type="SUPFAM" id="SSF56112">
    <property type="entry name" value="Protein kinase-like (PK-like)"/>
    <property type="match status" value="1"/>
</dbReference>
<organism evidence="3 4">
    <name type="scientific">Acropora cervicornis</name>
    <name type="common">Staghorn coral</name>
    <dbReference type="NCBI Taxonomy" id="6130"/>
    <lineage>
        <taxon>Eukaryota</taxon>
        <taxon>Metazoa</taxon>
        <taxon>Cnidaria</taxon>
        <taxon>Anthozoa</taxon>
        <taxon>Hexacorallia</taxon>
        <taxon>Scleractinia</taxon>
        <taxon>Astrocoeniina</taxon>
        <taxon>Acroporidae</taxon>
        <taxon>Acropora</taxon>
    </lineage>
</organism>
<sequence>MVAVIHNSFCNAFISIVNQKTEKEEKQLKVYLVALGASAVVLCLGIAIAFVWFKRRARDNSSDTERESLIQEIDLCRSLEGERNPNIVNFLGYVSRPMMLILEYVPHGDLLGCLRKSRGIDDQYYSCPENFQEEITSYDLLSFAQQIAYGMSFLASKKGRLPIKWTAPEHLFNDSMENDTRVSEKSDVWSYGVVLYEIFTLEVSLSGGTPYPGWNEWKVVFELKVNKYRMPQPEHVSDDL</sequence>
<dbReference type="Gene3D" id="1.10.510.10">
    <property type="entry name" value="Transferase(Phosphotransferase) domain 1"/>
    <property type="match status" value="2"/>
</dbReference>
<keyword evidence="4" id="KW-1185">Reference proteome</keyword>
<dbReference type="InterPro" id="IPR000719">
    <property type="entry name" value="Prot_kinase_dom"/>
</dbReference>
<feature type="transmembrane region" description="Helical" evidence="1">
    <location>
        <begin position="30"/>
        <end position="53"/>
    </location>
</feature>
<dbReference type="GO" id="GO:0005524">
    <property type="term" value="F:ATP binding"/>
    <property type="evidence" value="ECO:0007669"/>
    <property type="project" value="InterPro"/>
</dbReference>
<reference evidence="3" key="2">
    <citation type="journal article" date="2023" name="Science">
        <title>Genomic signatures of disease resistance in endangered staghorn corals.</title>
        <authorList>
            <person name="Vollmer S.V."/>
            <person name="Selwyn J.D."/>
            <person name="Despard B.A."/>
            <person name="Roesel C.L."/>
        </authorList>
    </citation>
    <scope>NUCLEOTIDE SEQUENCE</scope>
    <source>
        <strain evidence="3">K2</strain>
    </source>
</reference>